<gene>
    <name evidence="1" type="ORF">CVT26_007584</name>
</gene>
<evidence type="ECO:0000313" key="2">
    <source>
        <dbReference type="Proteomes" id="UP000284706"/>
    </source>
</evidence>
<dbReference type="Proteomes" id="UP000284706">
    <property type="component" value="Unassembled WGS sequence"/>
</dbReference>
<name>A0A409WI53_9AGAR</name>
<accession>A0A409WI53</accession>
<reference evidence="1 2" key="1">
    <citation type="journal article" date="2018" name="Evol. Lett.">
        <title>Horizontal gene cluster transfer increased hallucinogenic mushroom diversity.</title>
        <authorList>
            <person name="Reynolds H.T."/>
            <person name="Vijayakumar V."/>
            <person name="Gluck-Thaler E."/>
            <person name="Korotkin H.B."/>
            <person name="Matheny P.B."/>
            <person name="Slot J.C."/>
        </authorList>
    </citation>
    <scope>NUCLEOTIDE SEQUENCE [LARGE SCALE GENOMIC DNA]</scope>
    <source>
        <strain evidence="1 2">SRW20</strain>
    </source>
</reference>
<organism evidence="1 2">
    <name type="scientific">Gymnopilus dilepis</name>
    <dbReference type="NCBI Taxonomy" id="231916"/>
    <lineage>
        <taxon>Eukaryota</taxon>
        <taxon>Fungi</taxon>
        <taxon>Dikarya</taxon>
        <taxon>Basidiomycota</taxon>
        <taxon>Agaricomycotina</taxon>
        <taxon>Agaricomycetes</taxon>
        <taxon>Agaricomycetidae</taxon>
        <taxon>Agaricales</taxon>
        <taxon>Agaricineae</taxon>
        <taxon>Hymenogastraceae</taxon>
        <taxon>Gymnopilus</taxon>
    </lineage>
</organism>
<protein>
    <submittedName>
        <fullName evidence="1">Uncharacterized protein</fullName>
    </submittedName>
</protein>
<sequence>MSSTNAGPDSESFSFVKAEAILQDVARIFKIERKEKGELMVGSTFDEGLISVRMKSEVIVFLHGQPDAAMSYDLACQYPKARNYPGMDIQQEYESPMLSLLRQVVTGATNFLAEAQLPLLYDPQLSLIFSSEREDNAKLEHLHNPVGIETLLVSPNER</sequence>
<comment type="caution">
    <text evidence="1">The sequence shown here is derived from an EMBL/GenBank/DDBJ whole genome shotgun (WGS) entry which is preliminary data.</text>
</comment>
<proteinExistence type="predicted"/>
<dbReference type="AlphaFoldDB" id="A0A409WI53"/>
<dbReference type="EMBL" id="NHYE01005059">
    <property type="protein sequence ID" value="PPQ78204.1"/>
    <property type="molecule type" value="Genomic_DNA"/>
</dbReference>
<keyword evidence="2" id="KW-1185">Reference proteome</keyword>
<dbReference type="InParanoid" id="A0A409WI53"/>
<evidence type="ECO:0000313" key="1">
    <source>
        <dbReference type="EMBL" id="PPQ78204.1"/>
    </source>
</evidence>